<evidence type="ECO:0000259" key="3">
    <source>
        <dbReference type="SMART" id="SM00385"/>
    </source>
</evidence>
<proteinExistence type="predicted"/>
<dbReference type="Proteomes" id="UP000006101">
    <property type="component" value="Chromosome"/>
</dbReference>
<dbReference type="InterPro" id="IPR036915">
    <property type="entry name" value="Cyclin-like_sf"/>
</dbReference>
<dbReference type="PANTHER" id="PTHR11618">
    <property type="entry name" value="TRANSCRIPTION INITIATION FACTOR IIB-RELATED"/>
    <property type="match status" value="1"/>
</dbReference>
<dbReference type="GO" id="GO:0097550">
    <property type="term" value="C:transcription preinitiation complex"/>
    <property type="evidence" value="ECO:0007669"/>
    <property type="project" value="TreeGrafter"/>
</dbReference>
<evidence type="ECO:0000256" key="1">
    <source>
        <dbReference type="ARBA" id="ARBA00023015"/>
    </source>
</evidence>
<dbReference type="PRINTS" id="PR00685">
    <property type="entry name" value="TIFACTORIIB"/>
</dbReference>
<gene>
    <name evidence="4" type="ORF">NKOR_05915</name>
</gene>
<dbReference type="GO" id="GO:0070897">
    <property type="term" value="P:transcription preinitiation complex assembly"/>
    <property type="evidence" value="ECO:0007669"/>
    <property type="project" value="InterPro"/>
</dbReference>
<feature type="domain" description="Cyclin-like" evidence="3">
    <location>
        <begin position="136"/>
        <end position="217"/>
    </location>
</feature>
<organism evidence="4 5">
    <name type="scientific">Candidatus Nitrosopumilus koreensis AR1</name>
    <dbReference type="NCBI Taxonomy" id="1229908"/>
    <lineage>
        <taxon>Archaea</taxon>
        <taxon>Nitrososphaerota</taxon>
        <taxon>Nitrososphaeria</taxon>
        <taxon>Nitrosopumilales</taxon>
        <taxon>Nitrosopumilaceae</taxon>
        <taxon>Nitrosopumilus</taxon>
    </lineage>
</organism>
<dbReference type="FunFam" id="1.10.472.170:FF:000001">
    <property type="entry name" value="Transcription initiation factor IIB"/>
    <property type="match status" value="1"/>
</dbReference>
<dbReference type="Gene3D" id="1.10.472.170">
    <property type="match status" value="1"/>
</dbReference>
<accession>K0B9D7</accession>
<dbReference type="PATRIC" id="fig|1229908.8.peg.1289"/>
<dbReference type="PANTHER" id="PTHR11618:SF13">
    <property type="entry name" value="TRANSCRIPTION INITIATION FACTOR IIB"/>
    <property type="match status" value="1"/>
</dbReference>
<dbReference type="AlphaFoldDB" id="K0B9D7"/>
<dbReference type="InterPro" id="IPR013150">
    <property type="entry name" value="TFIIB_cyclin"/>
</dbReference>
<dbReference type="STRING" id="1229908.NKOR_05915"/>
<dbReference type="Pfam" id="PF00382">
    <property type="entry name" value="TFIIB"/>
    <property type="match status" value="2"/>
</dbReference>
<dbReference type="SUPFAM" id="SSF57783">
    <property type="entry name" value="Zinc beta-ribbon"/>
    <property type="match status" value="1"/>
</dbReference>
<sequence length="323" mass="36206">MKESDWRNGELAEKTILETELRHCLADSHKSPVTDVNAGEIICSDCGIVLEERAVDRNNDSKTFTKEDYLNTARNGPPTKISISDMSSSSIISKKNFDAVGKKMHSNNIRHFSRMRFWDSRSKSNNKEQNLVKAFTVLDAYSNKLNMPENAKEHAAYIYRKAVDKKIIRGNSIPSMMAASVYASCKQLGIPRSVDEISKITNINRKKLLRSYKRLVKKLEIKVDSTGINYVSKISSSLSVSEKTSRLANKILHDAKQEKIHVGKNPIGVTAASIYLSAINHGEHVPIARIARKTNISTVTIRKIIKMLRPFAAKYIKSIDIGA</sequence>
<evidence type="ECO:0000313" key="5">
    <source>
        <dbReference type="Proteomes" id="UP000006101"/>
    </source>
</evidence>
<dbReference type="SMART" id="SM00385">
    <property type="entry name" value="CYCLIN"/>
    <property type="match status" value="2"/>
</dbReference>
<dbReference type="InterPro" id="IPR013763">
    <property type="entry name" value="Cyclin-like_dom"/>
</dbReference>
<dbReference type="SUPFAM" id="SSF47954">
    <property type="entry name" value="Cyclin-like"/>
    <property type="match status" value="2"/>
</dbReference>
<dbReference type="InterPro" id="IPR000812">
    <property type="entry name" value="TFIIB"/>
</dbReference>
<name>K0B9D7_9ARCH</name>
<evidence type="ECO:0000313" key="4">
    <source>
        <dbReference type="EMBL" id="AFS81066.1"/>
    </source>
</evidence>
<dbReference type="Gene3D" id="1.10.472.10">
    <property type="entry name" value="Cyclin-like"/>
    <property type="match status" value="1"/>
</dbReference>
<keyword evidence="5" id="KW-1185">Reference proteome</keyword>
<protein>
    <submittedName>
        <fullName evidence="4">Transcription factor TFIIB cyclin-related protein</fullName>
    </submittedName>
</protein>
<dbReference type="HOGENOM" id="CLU_043736_0_1_2"/>
<reference evidence="4 5" key="1">
    <citation type="journal article" date="2012" name="J. Bacteriol.">
        <title>Draft Genome Sequence of an Ammonia-Oxidizing Archaeon, "Candidatus Nitrosopumilus koreensis" AR1, from Marine Sediment.</title>
        <authorList>
            <person name="Park S.J."/>
            <person name="Kim J.G."/>
            <person name="Jung M.Y."/>
            <person name="Kim S.J."/>
            <person name="Cha I.T."/>
            <person name="Kwon K."/>
            <person name="Lee J.H."/>
            <person name="Rhee S.K."/>
        </authorList>
    </citation>
    <scope>NUCLEOTIDE SEQUENCE [LARGE SCALE GENOMIC DNA]</scope>
    <source>
        <strain evidence="4 5">AR1</strain>
    </source>
</reference>
<feature type="domain" description="Cyclin-like" evidence="3">
    <location>
        <begin position="229"/>
        <end position="313"/>
    </location>
</feature>
<dbReference type="EMBL" id="CP003842">
    <property type="protein sequence ID" value="AFS81066.1"/>
    <property type="molecule type" value="Genomic_DNA"/>
</dbReference>
<evidence type="ECO:0000256" key="2">
    <source>
        <dbReference type="ARBA" id="ARBA00023163"/>
    </source>
</evidence>
<keyword evidence="2" id="KW-0804">Transcription</keyword>
<keyword evidence="1" id="KW-0805">Transcription regulation</keyword>
<dbReference type="GO" id="GO:0017025">
    <property type="term" value="F:TBP-class protein binding"/>
    <property type="evidence" value="ECO:0007669"/>
    <property type="project" value="InterPro"/>
</dbReference>
<dbReference type="KEGG" id="nkr:NKOR_05915"/>